<dbReference type="InParanoid" id="A7S212"/>
<feature type="domain" description="F5/8 type C" evidence="1">
    <location>
        <begin position="1"/>
        <end position="151"/>
    </location>
</feature>
<dbReference type="PhylomeDB" id="A7S212"/>
<organism evidence="2 3">
    <name type="scientific">Nematostella vectensis</name>
    <name type="common">Starlet sea anemone</name>
    <dbReference type="NCBI Taxonomy" id="45351"/>
    <lineage>
        <taxon>Eukaryota</taxon>
        <taxon>Metazoa</taxon>
        <taxon>Cnidaria</taxon>
        <taxon>Anthozoa</taxon>
        <taxon>Hexacorallia</taxon>
        <taxon>Actiniaria</taxon>
        <taxon>Edwardsiidae</taxon>
        <taxon>Nematostella</taxon>
    </lineage>
</organism>
<dbReference type="PROSITE" id="PS01285">
    <property type="entry name" value="FA58C_1"/>
    <property type="match status" value="1"/>
</dbReference>
<feature type="non-terminal residue" evidence="2">
    <location>
        <position position="1"/>
    </location>
</feature>
<dbReference type="HOGENOM" id="CLU_030066_1_2_1"/>
<dbReference type="Gene3D" id="2.60.120.260">
    <property type="entry name" value="Galactose-binding domain-like"/>
    <property type="match status" value="1"/>
</dbReference>
<name>A7S212_NEMVE</name>
<dbReference type="Proteomes" id="UP000001593">
    <property type="component" value="Unassembled WGS sequence"/>
</dbReference>
<protein>
    <recommendedName>
        <fullName evidence="1">F5/8 type C domain-containing protein</fullName>
    </recommendedName>
</protein>
<evidence type="ECO:0000259" key="1">
    <source>
        <dbReference type="PROSITE" id="PS50022"/>
    </source>
</evidence>
<dbReference type="PROSITE" id="PS50022">
    <property type="entry name" value="FA58C_3"/>
    <property type="match status" value="1"/>
</dbReference>
<gene>
    <name evidence="2" type="ORF">NEMVEDRAFT_v1g65775</name>
</gene>
<dbReference type="PANTHER" id="PTHR24543:SF291">
    <property type="entry name" value="SMOKE ALARM, ISOFORM D"/>
    <property type="match status" value="1"/>
</dbReference>
<sequence>LGMENGRIQNSQITASSYYAANHEPWQARLNNQMIDGGSAGSWSPRTNTIDEWLQVDLGSENTITKVATQGRPNSPHGQYNQWVTRYVIQHSLDHATWSFCLEGGVIKEFKGNTDQVTVVLVYLPEPVLVRYVRFVVKAWNVFISMKVELY</sequence>
<dbReference type="CDD" id="cd00057">
    <property type="entry name" value="FA58C"/>
    <property type="match status" value="1"/>
</dbReference>
<reference evidence="2 3" key="1">
    <citation type="journal article" date="2007" name="Science">
        <title>Sea anemone genome reveals ancestral eumetazoan gene repertoire and genomic organization.</title>
        <authorList>
            <person name="Putnam N.H."/>
            <person name="Srivastava M."/>
            <person name="Hellsten U."/>
            <person name="Dirks B."/>
            <person name="Chapman J."/>
            <person name="Salamov A."/>
            <person name="Terry A."/>
            <person name="Shapiro H."/>
            <person name="Lindquist E."/>
            <person name="Kapitonov V.V."/>
            <person name="Jurka J."/>
            <person name="Genikhovich G."/>
            <person name="Grigoriev I.V."/>
            <person name="Lucas S.M."/>
            <person name="Steele R.E."/>
            <person name="Finnerty J.R."/>
            <person name="Technau U."/>
            <person name="Martindale M.Q."/>
            <person name="Rokhsar D.S."/>
        </authorList>
    </citation>
    <scope>NUCLEOTIDE SEQUENCE [LARGE SCALE GENOMIC DNA]</scope>
    <source>
        <strain evidence="3">CH2 X CH6</strain>
    </source>
</reference>
<dbReference type="PANTHER" id="PTHR24543">
    <property type="entry name" value="MULTICOPPER OXIDASE-RELATED"/>
    <property type="match status" value="1"/>
</dbReference>
<dbReference type="EMBL" id="DS469567">
    <property type="protein sequence ID" value="EDO42206.1"/>
    <property type="molecule type" value="Genomic_DNA"/>
</dbReference>
<dbReference type="OMA" id="YAANHEP"/>
<evidence type="ECO:0000313" key="2">
    <source>
        <dbReference type="EMBL" id="EDO42206.1"/>
    </source>
</evidence>
<evidence type="ECO:0000313" key="3">
    <source>
        <dbReference type="Proteomes" id="UP000001593"/>
    </source>
</evidence>
<dbReference type="InterPro" id="IPR008979">
    <property type="entry name" value="Galactose-bd-like_sf"/>
</dbReference>
<dbReference type="SMART" id="SM00231">
    <property type="entry name" value="FA58C"/>
    <property type="match status" value="1"/>
</dbReference>
<dbReference type="InterPro" id="IPR000421">
    <property type="entry name" value="FA58C"/>
</dbReference>
<accession>A7S212</accession>
<feature type="non-terminal residue" evidence="2">
    <location>
        <position position="151"/>
    </location>
</feature>
<dbReference type="Pfam" id="PF00754">
    <property type="entry name" value="F5_F8_type_C"/>
    <property type="match status" value="1"/>
</dbReference>
<dbReference type="FunFam" id="2.60.120.260:FF:000016">
    <property type="entry name" value="Contactin-associated protein-like 4 isoform 1"/>
    <property type="match status" value="1"/>
</dbReference>
<dbReference type="AlphaFoldDB" id="A7S212"/>
<proteinExistence type="predicted"/>
<dbReference type="KEGG" id="nve:5514018"/>
<dbReference type="OrthoDB" id="2121828at2759"/>
<keyword evidence="3" id="KW-1185">Reference proteome</keyword>
<dbReference type="SUPFAM" id="SSF49785">
    <property type="entry name" value="Galactose-binding domain-like"/>
    <property type="match status" value="1"/>
</dbReference>